<dbReference type="InterPro" id="IPR009081">
    <property type="entry name" value="PP-bd_ACP"/>
</dbReference>
<dbReference type="KEGG" id="sarm:DVA86_06935"/>
<evidence type="ECO:0000313" key="2">
    <source>
        <dbReference type="EMBL" id="AXK32426.1"/>
    </source>
</evidence>
<dbReference type="AlphaFoldDB" id="A0A345XLB0"/>
<reference evidence="2 3" key="1">
    <citation type="submission" date="2018-07" db="EMBL/GenBank/DDBJ databases">
        <title>Draft genome of the type strain Streptomyces armeniacus ATCC 15676.</title>
        <authorList>
            <person name="Labana P."/>
            <person name="Gosse J.T."/>
            <person name="Boddy C.N."/>
        </authorList>
    </citation>
    <scope>NUCLEOTIDE SEQUENCE [LARGE SCALE GENOMIC DNA]</scope>
    <source>
        <strain evidence="2 3">ATCC 15676</strain>
    </source>
</reference>
<dbReference type="SUPFAM" id="SSF47336">
    <property type="entry name" value="ACP-like"/>
    <property type="match status" value="1"/>
</dbReference>
<dbReference type="PROSITE" id="PS50075">
    <property type="entry name" value="CARRIER"/>
    <property type="match status" value="1"/>
</dbReference>
<dbReference type="RefSeq" id="WP_208876616.1">
    <property type="nucleotide sequence ID" value="NZ_CP031320.1"/>
</dbReference>
<dbReference type="Pfam" id="PF00550">
    <property type="entry name" value="PP-binding"/>
    <property type="match status" value="1"/>
</dbReference>
<dbReference type="Proteomes" id="UP000254425">
    <property type="component" value="Chromosome"/>
</dbReference>
<sequence>MNTLDDFITLLQDEFGLPVTIEDASRHLDEVSAWDSMHMLALLSALEQRTGQRISLPDALEASSLEDIYALAASA</sequence>
<gene>
    <name evidence="2" type="ORF">DVA86_06935</name>
</gene>
<protein>
    <submittedName>
        <fullName evidence="2">Acyl carrier protein</fullName>
    </submittedName>
</protein>
<evidence type="ECO:0000313" key="3">
    <source>
        <dbReference type="Proteomes" id="UP000254425"/>
    </source>
</evidence>
<dbReference type="InterPro" id="IPR036736">
    <property type="entry name" value="ACP-like_sf"/>
</dbReference>
<proteinExistence type="predicted"/>
<feature type="domain" description="Carrier" evidence="1">
    <location>
        <begin position="1"/>
        <end position="75"/>
    </location>
</feature>
<organism evidence="2 3">
    <name type="scientific">Streptomyces armeniacus</name>
    <dbReference type="NCBI Taxonomy" id="83291"/>
    <lineage>
        <taxon>Bacteria</taxon>
        <taxon>Bacillati</taxon>
        <taxon>Actinomycetota</taxon>
        <taxon>Actinomycetes</taxon>
        <taxon>Kitasatosporales</taxon>
        <taxon>Streptomycetaceae</taxon>
        <taxon>Streptomyces</taxon>
    </lineage>
</organism>
<accession>A0A345XLB0</accession>
<name>A0A345XLB0_9ACTN</name>
<keyword evidence="3" id="KW-1185">Reference proteome</keyword>
<dbReference type="EMBL" id="CP031320">
    <property type="protein sequence ID" value="AXK32426.1"/>
    <property type="molecule type" value="Genomic_DNA"/>
</dbReference>
<evidence type="ECO:0000259" key="1">
    <source>
        <dbReference type="PROSITE" id="PS50075"/>
    </source>
</evidence>
<dbReference type="Gene3D" id="1.10.1200.10">
    <property type="entry name" value="ACP-like"/>
    <property type="match status" value="1"/>
</dbReference>